<keyword evidence="2" id="KW-1185">Reference proteome</keyword>
<sequence length="53" mass="5562">MSGGQCSAPSSVGGERQEFAPALLIKALAIKILDMRRESYIAAVAAGRDIVSR</sequence>
<organism evidence="1 2">
    <name type="scientific">Actinoallomurus spadix</name>
    <dbReference type="NCBI Taxonomy" id="79912"/>
    <lineage>
        <taxon>Bacteria</taxon>
        <taxon>Bacillati</taxon>
        <taxon>Actinomycetota</taxon>
        <taxon>Actinomycetes</taxon>
        <taxon>Streptosporangiales</taxon>
        <taxon>Thermomonosporaceae</taxon>
        <taxon>Actinoallomurus</taxon>
    </lineage>
</organism>
<comment type="caution">
    <text evidence="1">The sequence shown here is derived from an EMBL/GenBank/DDBJ whole genome shotgun (WGS) entry which is preliminary data.</text>
</comment>
<evidence type="ECO:0000313" key="2">
    <source>
        <dbReference type="Proteomes" id="UP001501822"/>
    </source>
</evidence>
<evidence type="ECO:0008006" key="3">
    <source>
        <dbReference type="Google" id="ProtNLM"/>
    </source>
</evidence>
<accession>A0ABN0X198</accession>
<reference evidence="1 2" key="1">
    <citation type="journal article" date="2019" name="Int. J. Syst. Evol. Microbiol.">
        <title>The Global Catalogue of Microorganisms (GCM) 10K type strain sequencing project: providing services to taxonomists for standard genome sequencing and annotation.</title>
        <authorList>
            <consortium name="The Broad Institute Genomics Platform"/>
            <consortium name="The Broad Institute Genome Sequencing Center for Infectious Disease"/>
            <person name="Wu L."/>
            <person name="Ma J."/>
        </authorList>
    </citation>
    <scope>NUCLEOTIDE SEQUENCE [LARGE SCALE GENOMIC DNA]</scope>
    <source>
        <strain evidence="1 2">JCM 3146</strain>
    </source>
</reference>
<gene>
    <name evidence="1" type="ORF">GCM10010151_47640</name>
</gene>
<dbReference type="EMBL" id="BAAABM010000045">
    <property type="protein sequence ID" value="GAA0352552.1"/>
    <property type="molecule type" value="Genomic_DNA"/>
</dbReference>
<dbReference type="Proteomes" id="UP001501822">
    <property type="component" value="Unassembled WGS sequence"/>
</dbReference>
<name>A0ABN0X198_9ACTN</name>
<protein>
    <recommendedName>
        <fullName evidence="3">Transposase</fullName>
    </recommendedName>
</protein>
<evidence type="ECO:0000313" key="1">
    <source>
        <dbReference type="EMBL" id="GAA0352552.1"/>
    </source>
</evidence>
<proteinExistence type="predicted"/>